<dbReference type="PANTHER" id="PTHR38434:SF1">
    <property type="entry name" value="BLL2549 PROTEIN"/>
    <property type="match status" value="1"/>
</dbReference>
<feature type="transmembrane region" description="Helical" evidence="2">
    <location>
        <begin position="454"/>
        <end position="474"/>
    </location>
</feature>
<keyword evidence="4" id="KW-1185">Reference proteome</keyword>
<feature type="transmembrane region" description="Helical" evidence="2">
    <location>
        <begin position="881"/>
        <end position="901"/>
    </location>
</feature>
<keyword evidence="2" id="KW-0812">Transmembrane</keyword>
<feature type="transmembrane region" description="Helical" evidence="2">
    <location>
        <begin position="542"/>
        <end position="563"/>
    </location>
</feature>
<comment type="caution">
    <text evidence="3">The sequence shown here is derived from an EMBL/GenBank/DDBJ whole genome shotgun (WGS) entry which is preliminary data.</text>
</comment>
<feature type="transmembrane region" description="Helical" evidence="2">
    <location>
        <begin position="514"/>
        <end position="535"/>
    </location>
</feature>
<feature type="compositionally biased region" description="Low complexity" evidence="1">
    <location>
        <begin position="99"/>
        <end position="119"/>
    </location>
</feature>
<dbReference type="PANTHER" id="PTHR38434">
    <property type="entry name" value="BLL2549 PROTEIN"/>
    <property type="match status" value="1"/>
</dbReference>
<feature type="compositionally biased region" description="Low complexity" evidence="1">
    <location>
        <begin position="50"/>
        <end position="82"/>
    </location>
</feature>
<proteinExistence type="predicted"/>
<name>A0ABU4Z5F4_9HYPH</name>
<feature type="transmembrane region" description="Helical" evidence="2">
    <location>
        <begin position="659"/>
        <end position="677"/>
    </location>
</feature>
<feature type="transmembrane region" description="Helical" evidence="2">
    <location>
        <begin position="301"/>
        <end position="319"/>
    </location>
</feature>
<feature type="transmembrane region" description="Helical" evidence="2">
    <location>
        <begin position="486"/>
        <end position="508"/>
    </location>
</feature>
<feature type="transmembrane region" description="Helical" evidence="2">
    <location>
        <begin position="569"/>
        <end position="587"/>
    </location>
</feature>
<feature type="transmembrane region" description="Helical" evidence="2">
    <location>
        <begin position="788"/>
        <end position="809"/>
    </location>
</feature>
<dbReference type="InterPro" id="IPR014600">
    <property type="entry name" value="UCP035905_mem"/>
</dbReference>
<feature type="transmembrane region" description="Helical" evidence="2">
    <location>
        <begin position="697"/>
        <end position="715"/>
    </location>
</feature>
<dbReference type="InterPro" id="IPR019286">
    <property type="entry name" value="DUF2339_TM"/>
</dbReference>
<dbReference type="Proteomes" id="UP001271249">
    <property type="component" value="Unassembled WGS sequence"/>
</dbReference>
<feature type="transmembrane region" description="Helical" evidence="2">
    <location>
        <begin position="727"/>
        <end position="745"/>
    </location>
</feature>
<feature type="transmembrane region" description="Helical" evidence="2">
    <location>
        <begin position="325"/>
        <end position="350"/>
    </location>
</feature>
<feature type="transmembrane region" description="Helical" evidence="2">
    <location>
        <begin position="594"/>
        <end position="612"/>
    </location>
</feature>
<evidence type="ECO:0000313" key="4">
    <source>
        <dbReference type="Proteomes" id="UP001271249"/>
    </source>
</evidence>
<feature type="transmembrane region" description="Helical" evidence="2">
    <location>
        <begin position="277"/>
        <end position="294"/>
    </location>
</feature>
<dbReference type="EMBL" id="JAVIJC010000027">
    <property type="protein sequence ID" value="MDX8494464.1"/>
    <property type="molecule type" value="Genomic_DNA"/>
</dbReference>
<protein>
    <submittedName>
        <fullName evidence="3">DUF2339 domain-containing protein</fullName>
    </submittedName>
</protein>
<evidence type="ECO:0000256" key="2">
    <source>
        <dbReference type="SAM" id="Phobius"/>
    </source>
</evidence>
<feature type="transmembrane region" description="Helical" evidence="2">
    <location>
        <begin position="413"/>
        <end position="434"/>
    </location>
</feature>
<accession>A0ABU4Z5F4</accession>
<feature type="transmembrane region" description="Helical" evidence="2">
    <location>
        <begin position="196"/>
        <end position="220"/>
    </location>
</feature>
<feature type="transmembrane region" description="Helical" evidence="2">
    <location>
        <begin position="386"/>
        <end position="406"/>
    </location>
</feature>
<keyword evidence="2" id="KW-1133">Transmembrane helix</keyword>
<feature type="transmembrane region" description="Helical" evidence="2">
    <location>
        <begin position="164"/>
        <end position="184"/>
    </location>
</feature>
<evidence type="ECO:0000313" key="3">
    <source>
        <dbReference type="EMBL" id="MDX8494464.1"/>
    </source>
</evidence>
<keyword evidence="2" id="KW-0472">Membrane</keyword>
<feature type="region of interest" description="Disordered" evidence="1">
    <location>
        <begin position="45"/>
        <end position="119"/>
    </location>
</feature>
<feature type="transmembrane region" description="Helical" evidence="2">
    <location>
        <begin position="857"/>
        <end position="875"/>
    </location>
</feature>
<feature type="transmembrane region" description="Helical" evidence="2">
    <location>
        <begin position="232"/>
        <end position="265"/>
    </location>
</feature>
<feature type="transmembrane region" description="Helical" evidence="2">
    <location>
        <begin position="757"/>
        <end position="781"/>
    </location>
</feature>
<dbReference type="RefSeq" id="WP_320228301.1">
    <property type="nucleotide sequence ID" value="NZ_JAVIJC010000027.1"/>
</dbReference>
<gene>
    <name evidence="3" type="ORF">RFN29_23115</name>
</gene>
<dbReference type="PIRSF" id="PIRSF035905">
    <property type="entry name" value="UCP035905_mp"/>
    <property type="match status" value="1"/>
</dbReference>
<reference evidence="3 4" key="1">
    <citation type="submission" date="2023-08" db="EMBL/GenBank/DDBJ databases">
        <title>Implementing the SeqCode for naming new Mesorhizobium species isolated from Vachellia karroo root nodules.</title>
        <authorList>
            <person name="Van Lill M."/>
        </authorList>
    </citation>
    <scope>NUCLEOTIDE SEQUENCE [LARGE SCALE GENOMIC DNA]</scope>
    <source>
        <strain evidence="3 4">VK22B</strain>
    </source>
</reference>
<organism evidence="3 4">
    <name type="scientific">Mesorhizobium captivum</name>
    <dbReference type="NCBI Taxonomy" id="3072319"/>
    <lineage>
        <taxon>Bacteria</taxon>
        <taxon>Pseudomonadati</taxon>
        <taxon>Pseudomonadota</taxon>
        <taxon>Alphaproteobacteria</taxon>
        <taxon>Hyphomicrobiales</taxon>
        <taxon>Phyllobacteriaceae</taxon>
        <taxon>Mesorhizobium</taxon>
    </lineage>
</organism>
<feature type="transmembrane region" description="Helical" evidence="2">
    <location>
        <begin position="829"/>
        <end position="850"/>
    </location>
</feature>
<feature type="transmembrane region" description="Helical" evidence="2">
    <location>
        <begin position="627"/>
        <end position="647"/>
    </location>
</feature>
<feature type="transmembrane region" description="Helical" evidence="2">
    <location>
        <begin position="135"/>
        <end position="152"/>
    </location>
</feature>
<sequence>MFFSLIAIAAVIALFVIISRQQTRIGLIERELGALRSLVLSGVPQPAPKAGAATEGAPSEAPAATTARPASEAAPQAAAATPDEPKAEAPTQAGEGASAEPTGPAEAAQPAAPAQAAAPVAARQTDVETALGTRWAVWVGGIALALGGLFLIRYTIEAGIFGPGVRLTMAGILGLVLIAGAEFVRRTGFRVPVQGAAGAYIPSILTAAGAFILFGTVYAAHGIYGFIGPAPAFTLLGAIGIAAIAASLVHGLALAGIGLVGAVVTPALVASQAPNPWALFVYLAIVLAAAAAIARIRDWKALVAAAFAGTGIWTILYLVDAPDVNLAAVLFISLATLAVLAFVWLALFLIAGRDEAEPGFDWPSIVPGLFVALTALELSVDPVFAKAGYALHGAVLLAALVAVALYRPRALPLLFAAGLATVLIYLGIIPPATIGADALDVGLGAEPLAASDAMTFRVGIALALVFVGAGFWDARRFAASAPVRSASWAAWAVIAPLLVLTALWLTFGDIDRDLGYALPGLLLVLVFAGGGEWIARSEEPPLAGGPAVSFALGGAGVAGLLMLHMAFSSGWTTVLLGAAAIVPALATRWRSYPVLGWIAVGAAVAVLGRVAFDPTIVGAAALSRTPVFNWLLLGYGVPAFAFGFAAWQLARTTNGRPRLAMEAASALFALLTIAMLVRHAMHGGVIDTGPVTLGEQAIYTLIALGAGAILVAIDMRSPSSVLRYGSMAAGVVSAGLIVIQHFMVLNPLVTDESTGTIPFFNLLFLAYLLPAIAAGALALYVRDKRPRWYAAMLALVASLLAFAYATLSVRRLFKGEFIGLWSGLGQLETYTYSALWLVIGVALLTAGVWLRSQVLRIASAVLIAVAVLKVFLFDMSELEGVLRALSFIGLGAVLIGIGLFYQRLLTRAARER</sequence>
<evidence type="ECO:0000256" key="1">
    <source>
        <dbReference type="SAM" id="MobiDB-lite"/>
    </source>
</evidence>
<dbReference type="Pfam" id="PF10101">
    <property type="entry name" value="DUF2339"/>
    <property type="match status" value="1"/>
</dbReference>